<dbReference type="GO" id="GO:0005737">
    <property type="term" value="C:cytoplasm"/>
    <property type="evidence" value="ECO:0007669"/>
    <property type="project" value="TreeGrafter"/>
</dbReference>
<dbReference type="SUPFAM" id="SSF52129">
    <property type="entry name" value="Caspase-like"/>
    <property type="match status" value="1"/>
</dbReference>
<dbReference type="PANTHER" id="PTHR48104:SF30">
    <property type="entry name" value="METACASPASE-1"/>
    <property type="match status" value="1"/>
</dbReference>
<feature type="domain" description="Peptidase C14 caspase" evidence="2">
    <location>
        <begin position="76"/>
        <end position="337"/>
    </location>
</feature>
<dbReference type="EMBL" id="PDSK01000102">
    <property type="protein sequence ID" value="PIE33206.1"/>
    <property type="molecule type" value="Genomic_DNA"/>
</dbReference>
<evidence type="ECO:0000313" key="3">
    <source>
        <dbReference type="EMBL" id="PIE33206.1"/>
    </source>
</evidence>
<dbReference type="InterPro" id="IPR011600">
    <property type="entry name" value="Pept_C14_caspase"/>
</dbReference>
<protein>
    <recommendedName>
        <fullName evidence="2">Peptidase C14 caspase domain-containing protein</fullName>
    </recommendedName>
</protein>
<dbReference type="Pfam" id="PF00656">
    <property type="entry name" value="Peptidase_C14"/>
    <property type="match status" value="1"/>
</dbReference>
<evidence type="ECO:0000259" key="2">
    <source>
        <dbReference type="Pfam" id="PF00656"/>
    </source>
</evidence>
<sequence>MDLPALYQKYAEYMRQWMSKYWETRPEPFPQQKTAPPKRQERPTVKKTPVVTKKPVTKKPGTSSYNKGATMGTIAKKALVVGIDKYRNSAWNLQGCTMDAAVMTGILQDHFEFPSDNVRLVLDERATKIGIEMRLDWLTRGAQPGDVLVFFYAGHGSQVRDRDGDELDDRMDEILCPHDLDWDDPLTDDILNAYFKRVPEGVNLTVIFDCCHSGTATRSMYVPVSPDGTYGEPEYQKTRYITPPLDIIFRSRGMEDLPKRRLGEAVIEDRHILLSACSAQQEAKEKVIEGQTRGAFSYYFSKVLKRANWDLTHRHAHDMTLTRLRDYGFAQVPQLECPEEYMEKKLFGSFLD</sequence>
<dbReference type="Gene3D" id="3.40.50.1460">
    <property type="match status" value="1"/>
</dbReference>
<dbReference type="InterPro" id="IPR050452">
    <property type="entry name" value="Metacaspase"/>
</dbReference>
<proteinExistence type="predicted"/>
<dbReference type="AlphaFoldDB" id="A0A2G6KBY4"/>
<gene>
    <name evidence="3" type="ORF">CSA56_12860</name>
</gene>
<organism evidence="3 4">
    <name type="scientific">candidate division KSB3 bacterium</name>
    <dbReference type="NCBI Taxonomy" id="2044937"/>
    <lineage>
        <taxon>Bacteria</taxon>
        <taxon>candidate division KSB3</taxon>
    </lineage>
</organism>
<reference evidence="3 4" key="1">
    <citation type="submission" date="2017-10" db="EMBL/GenBank/DDBJ databases">
        <title>Novel microbial diversity and functional potential in the marine mammal oral microbiome.</title>
        <authorList>
            <person name="Dudek N.K."/>
            <person name="Sun C.L."/>
            <person name="Burstein D."/>
            <person name="Kantor R.S."/>
            <person name="Aliaga Goltsman D.S."/>
            <person name="Bik E.M."/>
            <person name="Thomas B.C."/>
            <person name="Banfield J.F."/>
            <person name="Relman D.A."/>
        </authorList>
    </citation>
    <scope>NUCLEOTIDE SEQUENCE [LARGE SCALE GENOMIC DNA]</scope>
    <source>
        <strain evidence="3">DOLJORAL78_47_16</strain>
    </source>
</reference>
<dbReference type="GO" id="GO:0004197">
    <property type="term" value="F:cysteine-type endopeptidase activity"/>
    <property type="evidence" value="ECO:0007669"/>
    <property type="project" value="InterPro"/>
</dbReference>
<evidence type="ECO:0000256" key="1">
    <source>
        <dbReference type="SAM" id="MobiDB-lite"/>
    </source>
</evidence>
<dbReference type="InterPro" id="IPR029030">
    <property type="entry name" value="Caspase-like_dom_sf"/>
</dbReference>
<evidence type="ECO:0000313" key="4">
    <source>
        <dbReference type="Proteomes" id="UP000230821"/>
    </source>
</evidence>
<dbReference type="GO" id="GO:0006508">
    <property type="term" value="P:proteolysis"/>
    <property type="evidence" value="ECO:0007669"/>
    <property type="project" value="InterPro"/>
</dbReference>
<feature type="region of interest" description="Disordered" evidence="1">
    <location>
        <begin position="28"/>
        <end position="64"/>
    </location>
</feature>
<dbReference type="PANTHER" id="PTHR48104">
    <property type="entry name" value="METACASPASE-4"/>
    <property type="match status" value="1"/>
</dbReference>
<comment type="caution">
    <text evidence="3">The sequence shown here is derived from an EMBL/GenBank/DDBJ whole genome shotgun (WGS) entry which is preliminary data.</text>
</comment>
<feature type="compositionally biased region" description="Low complexity" evidence="1">
    <location>
        <begin position="46"/>
        <end position="60"/>
    </location>
</feature>
<dbReference type="Proteomes" id="UP000230821">
    <property type="component" value="Unassembled WGS sequence"/>
</dbReference>
<name>A0A2G6KBY4_9BACT</name>
<accession>A0A2G6KBY4</accession>